<reference evidence="1" key="1">
    <citation type="submission" date="2014-04" db="EMBL/GenBank/DDBJ databases">
        <title>In planta biocontrol of soil-borne Fusarium wilt of banana through a plant endophytic bacterium, Burkholderia cenocepacia 869T2.</title>
        <authorList>
            <person name="Ho Y.-N."/>
            <person name="Chiang H.-M."/>
            <person name="Chao C.-P."/>
            <person name="Su C.-C."/>
            <person name="Hsu H.-F."/>
            <person name="Guo C.-T."/>
            <person name="Hsieh J.-L."/>
            <person name="Huang C.-C."/>
        </authorList>
    </citation>
    <scope>NUCLEOTIDE SEQUENCE [LARGE SCALE GENOMIC DNA]</scope>
    <source>
        <strain evidence="1">869T2</strain>
    </source>
</reference>
<accession>A0A071MBH7</accession>
<comment type="caution">
    <text evidence="1">The sequence shown here is derived from an EMBL/GenBank/DDBJ whole genome shotgun (WGS) entry which is preliminary data.</text>
</comment>
<name>A0A071MBH7_9BURK</name>
<gene>
    <name evidence="1" type="ORF">DT99_19445</name>
</gene>
<proteinExistence type="predicted"/>
<evidence type="ECO:0000313" key="1">
    <source>
        <dbReference type="EMBL" id="KEA57980.1"/>
    </source>
</evidence>
<dbReference type="EMBL" id="JJOA01000015">
    <property type="protein sequence ID" value="KEA57980.1"/>
    <property type="molecule type" value="Genomic_DNA"/>
</dbReference>
<dbReference type="AlphaFoldDB" id="A0A071MBH7"/>
<protein>
    <submittedName>
        <fullName evidence="1">Uncharacterized protein</fullName>
    </submittedName>
</protein>
<sequence length="79" mass="9075">MVVHSGDEPSFIGTLIENSHDYLDVALTNIIELSCKEYGISSLEQAFELGKIRYERFERFLRKESAFSAENILQLYGQN</sequence>
<organism evidence="1">
    <name type="scientific">Burkholderia cenocepacia</name>
    <dbReference type="NCBI Taxonomy" id="95486"/>
    <lineage>
        <taxon>Bacteria</taxon>
        <taxon>Pseudomonadati</taxon>
        <taxon>Pseudomonadota</taxon>
        <taxon>Betaproteobacteria</taxon>
        <taxon>Burkholderiales</taxon>
        <taxon>Burkholderiaceae</taxon>
        <taxon>Burkholderia</taxon>
        <taxon>Burkholderia cepacia complex</taxon>
    </lineage>
</organism>